<evidence type="ECO:0000256" key="6">
    <source>
        <dbReference type="ARBA" id="ARBA00023136"/>
    </source>
</evidence>
<comment type="subcellular location">
    <subcellularLocation>
        <location evidence="7">Cell membrane</location>
        <topology evidence="7">Multi-pass membrane protein</topology>
    </subcellularLocation>
</comment>
<feature type="transmembrane region" description="Helical" evidence="7">
    <location>
        <begin position="19"/>
        <end position="36"/>
    </location>
</feature>
<evidence type="ECO:0000256" key="7">
    <source>
        <dbReference type="HAMAP-Rule" id="MF_01147"/>
    </source>
</evidence>
<dbReference type="EMBL" id="OX458333">
    <property type="protein sequence ID" value="CAI8883989.1"/>
    <property type="molecule type" value="Genomic_DNA"/>
</dbReference>
<dbReference type="EC" id="2.5.1.145" evidence="7"/>
<comment type="pathway">
    <text evidence="7">Protein modification; lipoprotein biosynthesis (diacylglyceryl transfer).</text>
</comment>
<evidence type="ECO:0000256" key="3">
    <source>
        <dbReference type="ARBA" id="ARBA00022679"/>
    </source>
</evidence>
<keyword evidence="3 7" id="KW-0808">Transferase</keyword>
<feature type="transmembrane region" description="Helical" evidence="7">
    <location>
        <begin position="56"/>
        <end position="75"/>
    </location>
</feature>
<evidence type="ECO:0000313" key="8">
    <source>
        <dbReference type="EMBL" id="CAI8883989.1"/>
    </source>
</evidence>
<keyword evidence="4 7" id="KW-0812">Transmembrane</keyword>
<evidence type="ECO:0000256" key="2">
    <source>
        <dbReference type="ARBA" id="ARBA00022475"/>
    </source>
</evidence>
<dbReference type="Proteomes" id="UP001162030">
    <property type="component" value="Chromosome"/>
</dbReference>
<organism evidence="8 9">
    <name type="scientific">Methylocaldum szegediense</name>
    <dbReference type="NCBI Taxonomy" id="73780"/>
    <lineage>
        <taxon>Bacteria</taxon>
        <taxon>Pseudomonadati</taxon>
        <taxon>Pseudomonadota</taxon>
        <taxon>Gammaproteobacteria</taxon>
        <taxon>Methylococcales</taxon>
        <taxon>Methylococcaceae</taxon>
        <taxon>Methylocaldum</taxon>
    </lineage>
</organism>
<reference evidence="8 9" key="1">
    <citation type="submission" date="2023-03" db="EMBL/GenBank/DDBJ databases">
        <authorList>
            <person name="Pearce D."/>
        </authorList>
    </citation>
    <scope>NUCLEOTIDE SEQUENCE [LARGE SCALE GENOMIC DNA]</scope>
    <source>
        <strain evidence="8">Msz</strain>
    </source>
</reference>
<evidence type="ECO:0000256" key="4">
    <source>
        <dbReference type="ARBA" id="ARBA00022692"/>
    </source>
</evidence>
<comment type="function">
    <text evidence="7">Catalyzes the transfer of the diacylglyceryl group from phosphatidylglycerol to the sulfhydryl group of the N-terminal cysteine of a prolipoprotein, the first step in the formation of mature lipoproteins.</text>
</comment>
<gene>
    <name evidence="7 8" type="primary">lgt</name>
    <name evidence="8" type="ORF">MSZNOR_3114</name>
</gene>
<comment type="catalytic activity">
    <reaction evidence="7">
        <text>L-cysteinyl-[prolipoprotein] + a 1,2-diacyl-sn-glycero-3-phospho-(1'-sn-glycerol) = an S-1,2-diacyl-sn-glyceryl-L-cysteinyl-[prolipoprotein] + sn-glycerol 1-phosphate + H(+)</text>
        <dbReference type="Rhea" id="RHEA:56712"/>
        <dbReference type="Rhea" id="RHEA-COMP:14679"/>
        <dbReference type="Rhea" id="RHEA-COMP:14680"/>
        <dbReference type="ChEBI" id="CHEBI:15378"/>
        <dbReference type="ChEBI" id="CHEBI:29950"/>
        <dbReference type="ChEBI" id="CHEBI:57685"/>
        <dbReference type="ChEBI" id="CHEBI:64716"/>
        <dbReference type="ChEBI" id="CHEBI:140658"/>
        <dbReference type="EC" id="2.5.1.145"/>
    </reaction>
</comment>
<evidence type="ECO:0000256" key="1">
    <source>
        <dbReference type="ARBA" id="ARBA00007150"/>
    </source>
</evidence>
<protein>
    <recommendedName>
        <fullName evidence="7">Phosphatidylglycerol--prolipoprotein diacylglyceryl transferase</fullName>
        <ecNumber evidence="7">2.5.1.145</ecNumber>
    </recommendedName>
</protein>
<feature type="transmembrane region" description="Helical" evidence="7">
    <location>
        <begin position="95"/>
        <end position="112"/>
    </location>
</feature>
<keyword evidence="5 7" id="KW-1133">Transmembrane helix</keyword>
<dbReference type="NCBIfam" id="TIGR00544">
    <property type="entry name" value="lgt"/>
    <property type="match status" value="1"/>
</dbReference>
<dbReference type="RefSeq" id="WP_026611119.1">
    <property type="nucleotide sequence ID" value="NZ_OX458333.1"/>
</dbReference>
<feature type="binding site" evidence="7">
    <location>
        <position position="139"/>
    </location>
    <ligand>
        <name>a 1,2-diacyl-sn-glycero-3-phospho-(1'-sn-glycerol)</name>
        <dbReference type="ChEBI" id="CHEBI:64716"/>
    </ligand>
</feature>
<dbReference type="PANTHER" id="PTHR30589">
    <property type="entry name" value="PROLIPOPROTEIN DIACYLGLYCERYL TRANSFERASE"/>
    <property type="match status" value="1"/>
</dbReference>
<evidence type="ECO:0000313" key="9">
    <source>
        <dbReference type="Proteomes" id="UP001162030"/>
    </source>
</evidence>
<proteinExistence type="inferred from homology"/>
<feature type="transmembrane region" description="Helical" evidence="7">
    <location>
        <begin position="198"/>
        <end position="216"/>
    </location>
</feature>
<evidence type="ECO:0000256" key="5">
    <source>
        <dbReference type="ARBA" id="ARBA00022989"/>
    </source>
</evidence>
<keyword evidence="9" id="KW-1185">Reference proteome</keyword>
<name>A0ABN8X5J7_9GAMM</name>
<dbReference type="InterPro" id="IPR001640">
    <property type="entry name" value="Lgt"/>
</dbReference>
<accession>A0ABN8X5J7</accession>
<dbReference type="PANTHER" id="PTHR30589:SF0">
    <property type="entry name" value="PHOSPHATIDYLGLYCEROL--PROLIPOPROTEIN DIACYLGLYCERYL TRANSFERASE"/>
    <property type="match status" value="1"/>
</dbReference>
<feature type="transmembrane region" description="Helical" evidence="7">
    <location>
        <begin position="228"/>
        <end position="256"/>
    </location>
</feature>
<keyword evidence="2 7" id="KW-1003">Cell membrane</keyword>
<dbReference type="PROSITE" id="PS01311">
    <property type="entry name" value="LGT"/>
    <property type="match status" value="1"/>
</dbReference>
<dbReference type="HAMAP" id="MF_01147">
    <property type="entry name" value="Lgt"/>
    <property type="match status" value="1"/>
</dbReference>
<keyword evidence="6 7" id="KW-0472">Membrane</keyword>
<dbReference type="GO" id="GO:0008961">
    <property type="term" value="F:phosphatidylglycerol-prolipoprotein diacylglyceryl transferase activity"/>
    <property type="evidence" value="ECO:0007669"/>
    <property type="project" value="UniProtKB-EC"/>
</dbReference>
<sequence>MLPYPSIDPVAISIGPLKIHWYGLMYVIGIGGAWWLARRRAKEPGLPWSPAQVEDLVFYTALGLVVGGRVGYMLFYSLPAFLQDPLMLFRVWEGGMAFHGGLLGALVAMWIFSRRQNTPFFAVTDFVARYVPIGLFTGRIGNFINGELWGKPTNVPWAMVFPDAGPEPRHPTQLYEAFLEGIVLFAALHFFSRRSPPTMAVSGLFLLLYGIFRFLIEFVRLPDAHIGYLAFGWLTMGQILSFPMIIVGILLLVLAYRRPITSILSTDNS</sequence>
<dbReference type="Pfam" id="PF01790">
    <property type="entry name" value="LGT"/>
    <property type="match status" value="1"/>
</dbReference>
<comment type="similarity">
    <text evidence="1 7">Belongs to the Lgt family.</text>
</comment>